<name>A0A221MCW8_9BACI</name>
<keyword evidence="3" id="KW-1185">Reference proteome</keyword>
<organism evidence="2 3">
    <name type="scientific">Virgibacillus necropolis</name>
    <dbReference type="NCBI Taxonomy" id="163877"/>
    <lineage>
        <taxon>Bacteria</taxon>
        <taxon>Bacillati</taxon>
        <taxon>Bacillota</taxon>
        <taxon>Bacilli</taxon>
        <taxon>Bacillales</taxon>
        <taxon>Bacillaceae</taxon>
        <taxon>Virgibacillus</taxon>
    </lineage>
</organism>
<accession>A0A221MCW8</accession>
<evidence type="ECO:0000313" key="3">
    <source>
        <dbReference type="Proteomes" id="UP000204391"/>
    </source>
</evidence>
<feature type="transmembrane region" description="Helical" evidence="1">
    <location>
        <begin position="30"/>
        <end position="48"/>
    </location>
</feature>
<gene>
    <name evidence="2" type="ORF">CFK40_10555</name>
</gene>
<dbReference type="Proteomes" id="UP000204391">
    <property type="component" value="Chromosome"/>
</dbReference>
<sequence length="64" mass="7377">MIKTFVLLLIVLGINTLRYGTYLLEGSTSIYYLILFALNLFALIIVVISKTKMKTKQLIRRVIK</sequence>
<dbReference type="EMBL" id="CP022437">
    <property type="protein sequence ID" value="ASN05419.1"/>
    <property type="molecule type" value="Genomic_DNA"/>
</dbReference>
<proteinExistence type="predicted"/>
<reference evidence="2 3" key="1">
    <citation type="journal article" date="2003" name="Int. J. Syst. Evol. Microbiol.">
        <title>Virgibacillus carmonensis sp. nov., Virgibacillus necropolis sp. nov. and Virgibacillus picturae sp. nov., three novel species isolated from deteriorated mural paintings, transfer of the species of the genus salibacillus to Virgibacillus, as Virgibacillus marismortui comb. nov. and Virgibacillus salexigens comb. nov., and emended description of the genus Virgibacillus.</title>
        <authorList>
            <person name="Heyrman J."/>
            <person name="Logan N.A."/>
            <person name="Busse H.J."/>
            <person name="Balcaen A."/>
            <person name="Lebbe L."/>
            <person name="Rodriguez-Diaz M."/>
            <person name="Swings J."/>
            <person name="De Vos P."/>
        </authorList>
    </citation>
    <scope>NUCLEOTIDE SEQUENCE [LARGE SCALE GENOMIC DNA]</scope>
    <source>
        <strain evidence="2 3">LMG 19488</strain>
    </source>
</reference>
<evidence type="ECO:0000256" key="1">
    <source>
        <dbReference type="SAM" id="Phobius"/>
    </source>
</evidence>
<evidence type="ECO:0000313" key="2">
    <source>
        <dbReference type="EMBL" id="ASN05419.1"/>
    </source>
</evidence>
<dbReference type="KEGG" id="vne:CFK40_10555"/>
<keyword evidence="1" id="KW-0472">Membrane</keyword>
<keyword evidence="1" id="KW-1133">Transmembrane helix</keyword>
<dbReference type="AlphaFoldDB" id="A0A221MCW8"/>
<keyword evidence="1" id="KW-0812">Transmembrane</keyword>
<protein>
    <submittedName>
        <fullName evidence="2">Uncharacterized protein</fullName>
    </submittedName>
</protein>